<dbReference type="AlphaFoldDB" id="A0AAE1LWL3"/>
<gene>
    <name evidence="2" type="ORF">Triagg1_9179</name>
</gene>
<feature type="region of interest" description="Disordered" evidence="1">
    <location>
        <begin position="1"/>
        <end position="90"/>
    </location>
</feature>
<keyword evidence="3" id="KW-1185">Reference proteome</keyword>
<feature type="compositionally biased region" description="Basic and acidic residues" evidence="1">
    <location>
        <begin position="12"/>
        <end position="35"/>
    </location>
</feature>
<feature type="compositionally biased region" description="Polar residues" evidence="1">
    <location>
        <begin position="36"/>
        <end position="47"/>
    </location>
</feature>
<evidence type="ECO:0000313" key="3">
    <source>
        <dbReference type="Proteomes" id="UP001273209"/>
    </source>
</evidence>
<comment type="caution">
    <text evidence="2">The sequence shown here is derived from an EMBL/GenBank/DDBJ whole genome shotgun (WGS) entry which is preliminary data.</text>
</comment>
<evidence type="ECO:0000313" key="2">
    <source>
        <dbReference type="EMBL" id="KAK4064023.1"/>
    </source>
</evidence>
<reference evidence="2" key="1">
    <citation type="submission" date="2023-11" db="EMBL/GenBank/DDBJ databases">
        <title>The genome sequences of three competitors of mushroom-forming fungi.</title>
        <authorList>
            <person name="Beijen E."/>
            <person name="Ohm R.A."/>
        </authorList>
    </citation>
    <scope>NUCLEOTIDE SEQUENCE</scope>
    <source>
        <strain evidence="2">CBS 100526</strain>
    </source>
</reference>
<organism evidence="2 3">
    <name type="scientific">Trichoderma aggressivum f. europaeum</name>
    <dbReference type="NCBI Taxonomy" id="173218"/>
    <lineage>
        <taxon>Eukaryota</taxon>
        <taxon>Fungi</taxon>
        <taxon>Dikarya</taxon>
        <taxon>Ascomycota</taxon>
        <taxon>Pezizomycotina</taxon>
        <taxon>Sordariomycetes</taxon>
        <taxon>Hypocreomycetidae</taxon>
        <taxon>Hypocreales</taxon>
        <taxon>Hypocreaceae</taxon>
        <taxon>Trichoderma</taxon>
    </lineage>
</organism>
<dbReference type="EMBL" id="JAWRVG010000050">
    <property type="protein sequence ID" value="KAK4064023.1"/>
    <property type="molecule type" value="Genomic_DNA"/>
</dbReference>
<name>A0AAE1LWL3_9HYPO</name>
<dbReference type="GeneID" id="87924012"/>
<dbReference type="RefSeq" id="XP_062751788.1">
    <property type="nucleotide sequence ID" value="XM_062904108.1"/>
</dbReference>
<sequence length="168" mass="17921">MGARAFWSQVSGREKERERERERERTKARSGRDANSRGSDAWQQTAGVSAEAVGEGDCVAIRRMMQRRGDDGNDVPAEEGEGSSEMIAFKRDGLAEPGRGWSGVQGRLGEFFWGGVKVWVECLSRLANGSSDLLGVSGGTSKDGALTAAGTVAFAAIARLTSSHARAQ</sequence>
<feature type="compositionally biased region" description="Acidic residues" evidence="1">
    <location>
        <begin position="72"/>
        <end position="82"/>
    </location>
</feature>
<protein>
    <submittedName>
        <fullName evidence="2">Uncharacterized protein</fullName>
    </submittedName>
</protein>
<dbReference type="Proteomes" id="UP001273209">
    <property type="component" value="Unassembled WGS sequence"/>
</dbReference>
<evidence type="ECO:0000256" key="1">
    <source>
        <dbReference type="SAM" id="MobiDB-lite"/>
    </source>
</evidence>
<accession>A0AAE1LWL3</accession>
<proteinExistence type="predicted"/>